<dbReference type="OrthoDB" id="691673at2759"/>
<sequence length="504" mass="55959">MANYISKHSLARLVGHFTQNDLSGAPEGFKPHPKPVYLSFGVPNSGFFPIESIHATVKDYPFEQNAGSSSVANSNGTTNGTTNGDHKSLKETNESFITTPAHTDDPKLIDIARGLQYSEVNGLTPLLNFTREFITRTHKPGYEDWSTILTSGASDGLLKAADVLLDPEDVILIEEVTFSPFLSSVKHFGGISVPVKLNIHNGSDGIDLEYLLDLLENWETLKPNLRRPKALYTIATGQNPTALTQTLGFRKKVYALAEKYDFAIIEDDPYGYLTLKPYEKPAKEADLQNLPTVEDYLKNELTPSYVTLDTSGRVIRVETFSKLFAPGLRLGFIVAHKNVIDAISKYATLVTRSPSGAAQIVVNNTIQLKFGGLEGWLEWIVKMKATYSHRKNVLLQSIYESEAFEKKYVDVIDSKAGMFAVAKVNFPEGTDVPAKIRLLHFKFINYGVNVVPVVSMTVDKEFSKDKANFFRLSFAPASNDEELAEGGRRLASAIYDFFEKGLEY</sequence>
<dbReference type="GO" id="GO:0008793">
    <property type="term" value="F:aromatic-amino-acid transaminase activity"/>
    <property type="evidence" value="ECO:0007669"/>
    <property type="project" value="TreeGrafter"/>
</dbReference>
<feature type="region of interest" description="Disordered" evidence="6">
    <location>
        <begin position="66"/>
        <end position="89"/>
    </location>
</feature>
<dbReference type="GO" id="GO:0030170">
    <property type="term" value="F:pyridoxal phosphate binding"/>
    <property type="evidence" value="ECO:0007669"/>
    <property type="project" value="InterPro"/>
</dbReference>
<gene>
    <name evidence="8" type="ORF">CANTADRAFT_23824</name>
</gene>
<dbReference type="EMBL" id="KV453916">
    <property type="protein sequence ID" value="ODV76986.1"/>
    <property type="molecule type" value="Genomic_DNA"/>
</dbReference>
<evidence type="ECO:0000256" key="5">
    <source>
        <dbReference type="ARBA" id="ARBA00022898"/>
    </source>
</evidence>
<keyword evidence="3 8" id="KW-0032">Aminotransferase</keyword>
<dbReference type="Gene3D" id="3.40.640.10">
    <property type="entry name" value="Type I PLP-dependent aspartate aminotransferase-like (Major domain)"/>
    <property type="match status" value="1"/>
</dbReference>
<evidence type="ECO:0000259" key="7">
    <source>
        <dbReference type="Pfam" id="PF00155"/>
    </source>
</evidence>
<dbReference type="GeneID" id="30981142"/>
<evidence type="ECO:0000256" key="1">
    <source>
        <dbReference type="ARBA" id="ARBA00001933"/>
    </source>
</evidence>
<reference evidence="9" key="1">
    <citation type="submission" date="2016-05" db="EMBL/GenBank/DDBJ databases">
        <title>Comparative genomics of biotechnologically important yeasts.</title>
        <authorList>
            <consortium name="DOE Joint Genome Institute"/>
            <person name="Riley R."/>
            <person name="Haridas S."/>
            <person name="Wolfe K.H."/>
            <person name="Lopes M.R."/>
            <person name="Hittinger C.T."/>
            <person name="Goker M."/>
            <person name="Salamov A."/>
            <person name="Wisecaver J."/>
            <person name="Long T.M."/>
            <person name="Aerts A.L."/>
            <person name="Barry K."/>
            <person name="Choi C."/>
            <person name="Clum A."/>
            <person name="Coughlan A.Y."/>
            <person name="Deshpande S."/>
            <person name="Douglass A.P."/>
            <person name="Hanson S.J."/>
            <person name="Klenk H.-P."/>
            <person name="Labutti K."/>
            <person name="Lapidus A."/>
            <person name="Lindquist E."/>
            <person name="Lipzen A."/>
            <person name="Meier-Kolthoff J.P."/>
            <person name="Ohm R.A."/>
            <person name="Otillar R.P."/>
            <person name="Pangilinan J."/>
            <person name="Peng Y."/>
            <person name="Rokas A."/>
            <person name="Rosa C.A."/>
            <person name="Scheuner C."/>
            <person name="Sibirny A.A."/>
            <person name="Slot J.C."/>
            <person name="Stielow J.B."/>
            <person name="Sun H."/>
            <person name="Kurtzman C.P."/>
            <person name="Blackwell M."/>
            <person name="Grigoriev I.V."/>
            <person name="Jeffries T.W."/>
        </authorList>
    </citation>
    <scope>NUCLEOTIDE SEQUENCE [LARGE SCALE GENOMIC DNA]</scope>
    <source>
        <strain evidence="9">NRRL Y-17324</strain>
    </source>
</reference>
<evidence type="ECO:0000256" key="6">
    <source>
        <dbReference type="SAM" id="MobiDB-lite"/>
    </source>
</evidence>
<comment type="similarity">
    <text evidence="2">Belongs to the class-I pyridoxal-phosphate-dependent aminotransferase family.</text>
</comment>
<dbReference type="InterPro" id="IPR004839">
    <property type="entry name" value="Aminotransferase_I/II_large"/>
</dbReference>
<feature type="compositionally biased region" description="Low complexity" evidence="6">
    <location>
        <begin position="66"/>
        <end position="83"/>
    </location>
</feature>
<evidence type="ECO:0000313" key="8">
    <source>
        <dbReference type="EMBL" id="ODV76986.1"/>
    </source>
</evidence>
<dbReference type="GO" id="GO:0019878">
    <property type="term" value="P:lysine biosynthetic process via aminoadipic acid"/>
    <property type="evidence" value="ECO:0007669"/>
    <property type="project" value="TreeGrafter"/>
</dbReference>
<dbReference type="RefSeq" id="XP_020062108.1">
    <property type="nucleotide sequence ID" value="XM_020207005.1"/>
</dbReference>
<evidence type="ECO:0000256" key="3">
    <source>
        <dbReference type="ARBA" id="ARBA00022576"/>
    </source>
</evidence>
<dbReference type="InterPro" id="IPR015421">
    <property type="entry name" value="PyrdxlP-dep_Trfase_major"/>
</dbReference>
<dbReference type="InterPro" id="IPR050859">
    <property type="entry name" value="Class-I_PLP-dep_aminotransf"/>
</dbReference>
<keyword evidence="9" id="KW-1185">Reference proteome</keyword>
<dbReference type="Pfam" id="PF00155">
    <property type="entry name" value="Aminotran_1_2"/>
    <property type="match status" value="1"/>
</dbReference>
<evidence type="ECO:0000256" key="4">
    <source>
        <dbReference type="ARBA" id="ARBA00022679"/>
    </source>
</evidence>
<evidence type="ECO:0000256" key="2">
    <source>
        <dbReference type="ARBA" id="ARBA00007441"/>
    </source>
</evidence>
<dbReference type="AlphaFoldDB" id="A0A1E4SBZ5"/>
<proteinExistence type="inferred from homology"/>
<dbReference type="PANTHER" id="PTHR42790:SF2">
    <property type="entry name" value="AROMATIC AMINO ACID AMINOTRANSFERASE 2"/>
    <property type="match status" value="1"/>
</dbReference>
<dbReference type="Proteomes" id="UP000094285">
    <property type="component" value="Unassembled WGS sequence"/>
</dbReference>
<dbReference type="STRING" id="984487.A0A1E4SBZ5"/>
<feature type="domain" description="Aminotransferase class I/classII large" evidence="7">
    <location>
        <begin position="116"/>
        <end position="486"/>
    </location>
</feature>
<protein>
    <submittedName>
        <fullName evidence="8">Aromatic amino acid aminotransferase II</fullName>
    </submittedName>
</protein>
<dbReference type="InterPro" id="IPR015424">
    <property type="entry name" value="PyrdxlP-dep_Trfase"/>
</dbReference>
<dbReference type="GO" id="GO:0006571">
    <property type="term" value="P:tyrosine biosynthetic process"/>
    <property type="evidence" value="ECO:0007669"/>
    <property type="project" value="TreeGrafter"/>
</dbReference>
<dbReference type="SUPFAM" id="SSF53383">
    <property type="entry name" value="PLP-dependent transferases"/>
    <property type="match status" value="1"/>
</dbReference>
<comment type="cofactor">
    <cofactor evidence="1">
        <name>pyridoxal 5'-phosphate</name>
        <dbReference type="ChEBI" id="CHEBI:597326"/>
    </cofactor>
</comment>
<evidence type="ECO:0000313" key="9">
    <source>
        <dbReference type="Proteomes" id="UP000094285"/>
    </source>
</evidence>
<dbReference type="CDD" id="cd00609">
    <property type="entry name" value="AAT_like"/>
    <property type="match status" value="1"/>
</dbReference>
<name>A0A1E4SBZ5_9ASCO</name>
<dbReference type="PANTHER" id="PTHR42790">
    <property type="entry name" value="AMINOTRANSFERASE"/>
    <property type="match status" value="1"/>
</dbReference>
<dbReference type="GO" id="GO:0047536">
    <property type="term" value="F:2-aminoadipate transaminase activity"/>
    <property type="evidence" value="ECO:0007669"/>
    <property type="project" value="TreeGrafter"/>
</dbReference>
<keyword evidence="4 8" id="KW-0808">Transferase</keyword>
<accession>A0A1E4SBZ5</accession>
<organism evidence="8 9">
    <name type="scientific">Suhomyces tanzawaensis NRRL Y-17324</name>
    <dbReference type="NCBI Taxonomy" id="984487"/>
    <lineage>
        <taxon>Eukaryota</taxon>
        <taxon>Fungi</taxon>
        <taxon>Dikarya</taxon>
        <taxon>Ascomycota</taxon>
        <taxon>Saccharomycotina</taxon>
        <taxon>Pichiomycetes</taxon>
        <taxon>Debaryomycetaceae</taxon>
        <taxon>Suhomyces</taxon>
    </lineage>
</organism>
<keyword evidence="5" id="KW-0663">Pyridoxal phosphate</keyword>
<dbReference type="GO" id="GO:0009074">
    <property type="term" value="P:aromatic amino acid family catabolic process"/>
    <property type="evidence" value="ECO:0007669"/>
    <property type="project" value="TreeGrafter"/>
</dbReference>